<dbReference type="CDD" id="cd04732">
    <property type="entry name" value="HisA"/>
    <property type="match status" value="1"/>
</dbReference>
<dbReference type="InterPro" id="IPR023016">
    <property type="entry name" value="HisA/PriA"/>
</dbReference>
<keyword evidence="9 12" id="KW-0368">Histidine biosynthesis</keyword>
<dbReference type="FunFam" id="3.20.20.70:FF:000009">
    <property type="entry name" value="1-(5-phosphoribosyl)-5-[(5-phosphoribosylamino)methylideneamino] imidazole-4-carboxamide isomerase"/>
    <property type="match status" value="1"/>
</dbReference>
<evidence type="ECO:0000313" key="18">
    <source>
        <dbReference type="Proteomes" id="UP000246004"/>
    </source>
</evidence>
<dbReference type="RefSeq" id="WP_095608210.1">
    <property type="nucleotide sequence ID" value="NZ_LMVN01000006.1"/>
</dbReference>
<accession>A0A2A2HF48</accession>
<proteinExistence type="inferred from homology"/>
<name>A0A2A2HF48_9EURY</name>
<dbReference type="PANTHER" id="PTHR43090">
    <property type="entry name" value="1-(5-PHOSPHORIBOSYL)-5-[(5-PHOSPHORIBOSYLAMINO)METHYLIDENEAMINO] IMIDAZOLE-4-CARBOXAMIDE ISOMERASE"/>
    <property type="match status" value="1"/>
</dbReference>
<dbReference type="InterPro" id="IPR013785">
    <property type="entry name" value="Aldolase_TIM"/>
</dbReference>
<dbReference type="EC" id="5.3.1.16" evidence="5 12"/>
<dbReference type="EMBL" id="LWMS01000045">
    <property type="protein sequence ID" value="PWL07679.1"/>
    <property type="molecule type" value="Genomic_DNA"/>
</dbReference>
<comment type="catalytic activity">
    <reaction evidence="1 12 14">
        <text>1-(5-phospho-beta-D-ribosyl)-5-[(5-phospho-beta-D-ribosylamino)methylideneamino]imidazole-4-carboxamide = 5-[(5-phospho-1-deoxy-D-ribulos-1-ylimino)methylamino]-1-(5-phospho-beta-D-ribosyl)imidazole-4-carboxamide</text>
        <dbReference type="Rhea" id="RHEA:15469"/>
        <dbReference type="ChEBI" id="CHEBI:58435"/>
        <dbReference type="ChEBI" id="CHEBI:58525"/>
        <dbReference type="EC" id="5.3.1.16"/>
    </reaction>
</comment>
<keyword evidence="8 12" id="KW-0028">Amino-acid biosynthesis</keyword>
<dbReference type="AlphaFoldDB" id="A0A2A2HF48"/>
<comment type="similarity">
    <text evidence="4 12 13">Belongs to the HisA/HisF family.</text>
</comment>
<dbReference type="GO" id="GO:0000162">
    <property type="term" value="P:L-tryptophan biosynthetic process"/>
    <property type="evidence" value="ECO:0007669"/>
    <property type="project" value="TreeGrafter"/>
</dbReference>
<evidence type="ECO:0000256" key="6">
    <source>
        <dbReference type="ARBA" id="ARBA00018464"/>
    </source>
</evidence>
<dbReference type="PANTHER" id="PTHR43090:SF7">
    <property type="entry name" value="1-(5-PHOSPHORIBOSYL)-5-[(5-PHOSPHORIBOSYLAMINO)METHYLIDENEAMINO] IMIDAZOLE-4-CARBOXAMIDE ISOMERASE"/>
    <property type="match status" value="1"/>
</dbReference>
<evidence type="ECO:0000256" key="3">
    <source>
        <dbReference type="ARBA" id="ARBA00005133"/>
    </source>
</evidence>
<evidence type="ECO:0000256" key="7">
    <source>
        <dbReference type="ARBA" id="ARBA00022490"/>
    </source>
</evidence>
<sequence length="237" mass="25761">MIIIPAVDIKNGKCVQLVQGKPGTEQVVIDNPVEVALKWQDMGAKRLHVVDLDGALDSGANLEIIKEIVDKTDIPIEVGGGIRSIEYASQLLDMGVETVIIGTMAIKDPSVIEKLSQKYGSERVCISLDSKDNRVVTHGWQQSTDKTPLEYAQIFEDKGAGLILFTNVDVEGLLDGIDLSAAKNLIDNVSIPVIYSGGITSLDDLKTLKDINADYVVIGSALYRGLIDFKDTLEYED</sequence>
<dbReference type="GO" id="GO:0005737">
    <property type="term" value="C:cytoplasm"/>
    <property type="evidence" value="ECO:0007669"/>
    <property type="project" value="UniProtKB-SubCell"/>
</dbReference>
<protein>
    <recommendedName>
        <fullName evidence="6 12">1-(5-phosphoribosyl)-5-[(5-phosphoribosylamino)methylideneamino] imidazole-4-carboxamide isomerase</fullName>
        <ecNumber evidence="5 12">5.3.1.16</ecNumber>
    </recommendedName>
    <alternativeName>
        <fullName evidence="11 12">Phosphoribosylformimino-5-aminoimidazole carboxamide ribotide isomerase</fullName>
    </alternativeName>
</protein>
<dbReference type="NCBIfam" id="TIGR00007">
    <property type="entry name" value="1-(5-phosphoribosyl)-5-[(5-phosphoribosylamino)methylideneamino]imidazole-4-carboxamide isomerase"/>
    <property type="match status" value="1"/>
</dbReference>
<evidence type="ECO:0000256" key="5">
    <source>
        <dbReference type="ARBA" id="ARBA00012550"/>
    </source>
</evidence>
<dbReference type="NCBIfam" id="NF010112">
    <property type="entry name" value="PRK13585.1"/>
    <property type="match status" value="1"/>
</dbReference>
<dbReference type="UniPathway" id="UPA00031">
    <property type="reaction ID" value="UER00009"/>
</dbReference>
<dbReference type="EMBL" id="LMVN01000006">
    <property type="protein sequence ID" value="PAV07863.1"/>
    <property type="molecule type" value="Genomic_DNA"/>
</dbReference>
<evidence type="ECO:0000256" key="13">
    <source>
        <dbReference type="RuleBase" id="RU003657"/>
    </source>
</evidence>
<keyword evidence="10 12" id="KW-0413">Isomerase</keyword>
<comment type="subcellular location">
    <subcellularLocation>
        <location evidence="2 12 14">Cytoplasm</location>
    </subcellularLocation>
</comment>
<dbReference type="SUPFAM" id="SSF51366">
    <property type="entry name" value="Ribulose-phoshate binding barrel"/>
    <property type="match status" value="1"/>
</dbReference>
<dbReference type="InterPro" id="IPR006062">
    <property type="entry name" value="His_biosynth"/>
</dbReference>
<evidence type="ECO:0000256" key="11">
    <source>
        <dbReference type="ARBA" id="ARBA00030547"/>
    </source>
</evidence>
<evidence type="ECO:0000256" key="9">
    <source>
        <dbReference type="ARBA" id="ARBA00023102"/>
    </source>
</evidence>
<dbReference type="OrthoDB" id="52866at2157"/>
<evidence type="ECO:0000313" key="15">
    <source>
        <dbReference type="EMBL" id="PAV07863.1"/>
    </source>
</evidence>
<dbReference type="Proteomes" id="UP000217528">
    <property type="component" value="Unassembled WGS sequence"/>
</dbReference>
<dbReference type="Proteomes" id="UP000246004">
    <property type="component" value="Unassembled WGS sequence"/>
</dbReference>
<evidence type="ECO:0000313" key="17">
    <source>
        <dbReference type="Proteomes" id="UP000217528"/>
    </source>
</evidence>
<keyword evidence="17" id="KW-1185">Reference proteome</keyword>
<evidence type="ECO:0000256" key="12">
    <source>
        <dbReference type="HAMAP-Rule" id="MF_01014"/>
    </source>
</evidence>
<gene>
    <name evidence="16" type="primary">hisA_2</name>
    <name evidence="12" type="synonym">hisA</name>
    <name evidence="15" type="ORF">ASJ82_06645</name>
    <name evidence="16" type="ORF">MSCUN_14320</name>
</gene>
<dbReference type="InterPro" id="IPR011060">
    <property type="entry name" value="RibuloseP-bd_barrel"/>
</dbReference>
<reference evidence="15 17" key="2">
    <citation type="journal article" date="2017" name="BMC Genomics">
        <title>Genomic analysis of methanogenic archaea reveals a shift towards energy conservation.</title>
        <authorList>
            <person name="Gilmore S.P."/>
            <person name="Henske J.K."/>
            <person name="Sexton J.A."/>
            <person name="Solomon K.V."/>
            <person name="Seppala S."/>
            <person name="Yoo J.I."/>
            <person name="Huyett L.M."/>
            <person name="Pressman A."/>
            <person name="Cogan J.Z."/>
            <person name="Kivenson V."/>
            <person name="Peng X."/>
            <person name="Tan Y."/>
            <person name="Valentine D.L."/>
            <person name="O'Malley M.A."/>
        </authorList>
    </citation>
    <scope>NUCLEOTIDE SEQUENCE [LARGE SCALE GENOMIC DNA]</scope>
    <source>
        <strain evidence="15 17">1R-7</strain>
    </source>
</reference>
<evidence type="ECO:0000256" key="2">
    <source>
        <dbReference type="ARBA" id="ARBA00004496"/>
    </source>
</evidence>
<evidence type="ECO:0000256" key="4">
    <source>
        <dbReference type="ARBA" id="ARBA00009667"/>
    </source>
</evidence>
<dbReference type="InterPro" id="IPR044524">
    <property type="entry name" value="Isoase_HisA-like"/>
</dbReference>
<dbReference type="InterPro" id="IPR006063">
    <property type="entry name" value="HisA_bact_arch"/>
</dbReference>
<dbReference type="HAMAP" id="MF_01014">
    <property type="entry name" value="HisA"/>
    <property type="match status" value="1"/>
</dbReference>
<feature type="active site" description="Proton donor" evidence="12">
    <location>
        <position position="129"/>
    </location>
</feature>
<dbReference type="Pfam" id="PF00977">
    <property type="entry name" value="His_biosynth"/>
    <property type="match status" value="1"/>
</dbReference>
<dbReference type="GO" id="GO:0000105">
    <property type="term" value="P:L-histidine biosynthetic process"/>
    <property type="evidence" value="ECO:0007669"/>
    <property type="project" value="UniProtKB-UniRule"/>
</dbReference>
<evidence type="ECO:0000256" key="8">
    <source>
        <dbReference type="ARBA" id="ARBA00022605"/>
    </source>
</evidence>
<reference evidence="16 18" key="1">
    <citation type="submission" date="2016-04" db="EMBL/GenBank/DDBJ databases">
        <title>Genome sequence of Methanosphaera cuniculi DSM 4103.</title>
        <authorList>
            <person name="Poehlein A."/>
            <person name="Seedorf H."/>
            <person name="Daniel R."/>
        </authorList>
    </citation>
    <scope>NUCLEOTIDE SEQUENCE [LARGE SCALE GENOMIC DNA]</scope>
    <source>
        <strain evidence="16 18">DSM 4103</strain>
    </source>
</reference>
<comment type="pathway">
    <text evidence="3 12 14">Amino-acid biosynthesis; L-histidine biosynthesis; L-histidine from 5-phospho-alpha-D-ribose 1-diphosphate: step 4/9.</text>
</comment>
<organism evidence="15 17">
    <name type="scientific">Methanosphaera cuniculi</name>
    <dbReference type="NCBI Taxonomy" id="1077256"/>
    <lineage>
        <taxon>Archaea</taxon>
        <taxon>Methanobacteriati</taxon>
        <taxon>Methanobacteriota</taxon>
        <taxon>Methanomada group</taxon>
        <taxon>Methanobacteria</taxon>
        <taxon>Methanobacteriales</taxon>
        <taxon>Methanobacteriaceae</taxon>
        <taxon>Methanosphaera</taxon>
    </lineage>
</organism>
<evidence type="ECO:0000256" key="10">
    <source>
        <dbReference type="ARBA" id="ARBA00023235"/>
    </source>
</evidence>
<evidence type="ECO:0000256" key="1">
    <source>
        <dbReference type="ARBA" id="ARBA00000901"/>
    </source>
</evidence>
<dbReference type="GO" id="GO:0003949">
    <property type="term" value="F:1-(5-phosphoribosyl)-5-[(5-phosphoribosylamino)methylideneamino]imidazole-4-carboxamide isomerase activity"/>
    <property type="evidence" value="ECO:0007669"/>
    <property type="project" value="UniProtKB-UniRule"/>
</dbReference>
<evidence type="ECO:0000256" key="14">
    <source>
        <dbReference type="RuleBase" id="RU003658"/>
    </source>
</evidence>
<feature type="active site" description="Proton acceptor" evidence="12">
    <location>
        <position position="8"/>
    </location>
</feature>
<keyword evidence="7 12" id="KW-0963">Cytoplasm</keyword>
<evidence type="ECO:0000313" key="16">
    <source>
        <dbReference type="EMBL" id="PWL07679.1"/>
    </source>
</evidence>
<dbReference type="Gene3D" id="3.20.20.70">
    <property type="entry name" value="Aldolase class I"/>
    <property type="match status" value="1"/>
</dbReference>
<comment type="caution">
    <text evidence="15">The sequence shown here is derived from an EMBL/GenBank/DDBJ whole genome shotgun (WGS) entry which is preliminary data.</text>
</comment>